<dbReference type="Pfam" id="PF00521">
    <property type="entry name" value="DNA_topoisoIV"/>
    <property type="match status" value="1"/>
</dbReference>
<evidence type="ECO:0000256" key="8">
    <source>
        <dbReference type="ARBA" id="ARBA00023235"/>
    </source>
</evidence>
<dbReference type="Proteomes" id="UP000266841">
    <property type="component" value="Unassembled WGS sequence"/>
</dbReference>
<dbReference type="PRINTS" id="PR01158">
    <property type="entry name" value="TOPISMRASEII"/>
</dbReference>
<name>K0SMZ4_THAOC</name>
<evidence type="ECO:0000259" key="10">
    <source>
        <dbReference type="PROSITE" id="PS52040"/>
    </source>
</evidence>
<evidence type="ECO:0000256" key="3">
    <source>
        <dbReference type="ARBA" id="ARBA00012895"/>
    </source>
</evidence>
<proteinExistence type="predicted"/>
<gene>
    <name evidence="11" type="ORF">THAOC_12353</name>
</gene>
<evidence type="ECO:0000313" key="12">
    <source>
        <dbReference type="Proteomes" id="UP000266841"/>
    </source>
</evidence>
<dbReference type="PANTHER" id="PTHR10169">
    <property type="entry name" value="DNA TOPOISOMERASE/GYRASE"/>
    <property type="match status" value="1"/>
</dbReference>
<keyword evidence="4" id="KW-0547">Nucleotide-binding</keyword>
<evidence type="ECO:0000256" key="5">
    <source>
        <dbReference type="ARBA" id="ARBA00022840"/>
    </source>
</evidence>
<dbReference type="GO" id="GO:0005634">
    <property type="term" value="C:nucleus"/>
    <property type="evidence" value="ECO:0007669"/>
    <property type="project" value="TreeGrafter"/>
</dbReference>
<dbReference type="InterPro" id="IPR002205">
    <property type="entry name" value="Topo_IIA_dom_A"/>
</dbReference>
<comment type="caution">
    <text evidence="9">Lacks conserved residue(s) required for the propagation of feature annotation.</text>
</comment>
<comment type="caution">
    <text evidence="11">The sequence shown here is derived from an EMBL/GenBank/DDBJ whole genome shotgun (WGS) entry which is preliminary data.</text>
</comment>
<dbReference type="PANTHER" id="PTHR10169:SF38">
    <property type="entry name" value="DNA TOPOISOMERASE 2"/>
    <property type="match status" value="1"/>
</dbReference>
<dbReference type="OrthoDB" id="276498at2759"/>
<sequence>MGQPSCGVDYSEAGRQGLQYSELFNKEIRAYSTYDVDRSLPHVFDGLKTSQRKVLFACFKKKLKNEIKVAQLAGYIGEHSAYHHGEQSLHSTIIGMAQNYVGTNNINLLYPSGQFGTRRMGGKSRDFLDTSLFSHDISRLS</sequence>
<evidence type="ECO:0000256" key="4">
    <source>
        <dbReference type="ARBA" id="ARBA00022741"/>
    </source>
</evidence>
<dbReference type="PROSITE" id="PS52040">
    <property type="entry name" value="TOPO_IIA"/>
    <property type="match status" value="1"/>
</dbReference>
<keyword evidence="6" id="KW-0799">Topoisomerase</keyword>
<evidence type="ECO:0000256" key="9">
    <source>
        <dbReference type="PROSITE-ProRule" id="PRU01384"/>
    </source>
</evidence>
<evidence type="ECO:0000313" key="11">
    <source>
        <dbReference type="EMBL" id="EJK66700.1"/>
    </source>
</evidence>
<reference evidence="11 12" key="1">
    <citation type="journal article" date="2012" name="Genome Biol.">
        <title>Genome and low-iron response of an oceanic diatom adapted to chronic iron limitation.</title>
        <authorList>
            <person name="Lommer M."/>
            <person name="Specht M."/>
            <person name="Roy A.S."/>
            <person name="Kraemer L."/>
            <person name="Andreson R."/>
            <person name="Gutowska M.A."/>
            <person name="Wolf J."/>
            <person name="Bergner S.V."/>
            <person name="Schilhabel M.B."/>
            <person name="Klostermeier U.C."/>
            <person name="Beiko R.G."/>
            <person name="Rosenstiel P."/>
            <person name="Hippler M."/>
            <person name="Laroche J."/>
        </authorList>
    </citation>
    <scope>NUCLEOTIDE SEQUENCE [LARGE SCALE GENOMIC DNA]</scope>
    <source>
        <strain evidence="11 12">CCMP1005</strain>
    </source>
</reference>
<protein>
    <recommendedName>
        <fullName evidence="3">DNA topoisomerase (ATP-hydrolyzing)</fullName>
        <ecNumber evidence="3">5.6.2.2</ecNumber>
    </recommendedName>
</protein>
<dbReference type="GO" id="GO:0003918">
    <property type="term" value="F:DNA topoisomerase type II (double strand cut, ATP-hydrolyzing) activity"/>
    <property type="evidence" value="ECO:0007669"/>
    <property type="project" value="UniProtKB-EC"/>
</dbReference>
<keyword evidence="7 9" id="KW-0238">DNA-binding</keyword>
<dbReference type="Gene3D" id="3.90.199.10">
    <property type="entry name" value="Topoisomerase II, domain 5"/>
    <property type="match status" value="1"/>
</dbReference>
<keyword evidence="12" id="KW-1185">Reference proteome</keyword>
<dbReference type="EMBL" id="AGNL01014466">
    <property type="protein sequence ID" value="EJK66700.1"/>
    <property type="molecule type" value="Genomic_DNA"/>
</dbReference>
<dbReference type="GO" id="GO:0000712">
    <property type="term" value="P:resolution of meiotic recombination intermediates"/>
    <property type="evidence" value="ECO:0007669"/>
    <property type="project" value="TreeGrafter"/>
</dbReference>
<keyword evidence="8" id="KW-0413">Isomerase</keyword>
<dbReference type="InterPro" id="IPR050634">
    <property type="entry name" value="DNA_Topoisomerase_II"/>
</dbReference>
<dbReference type="InterPro" id="IPR013760">
    <property type="entry name" value="Topo_IIA-like_dom_sf"/>
</dbReference>
<feature type="domain" description="Topo IIA-type catalytic" evidence="10">
    <location>
        <begin position="40"/>
        <end position="141"/>
    </location>
</feature>
<dbReference type="GO" id="GO:0000819">
    <property type="term" value="P:sister chromatid segregation"/>
    <property type="evidence" value="ECO:0007669"/>
    <property type="project" value="TreeGrafter"/>
</dbReference>
<evidence type="ECO:0000256" key="7">
    <source>
        <dbReference type="ARBA" id="ARBA00023125"/>
    </source>
</evidence>
<dbReference type="SUPFAM" id="SSF56719">
    <property type="entry name" value="Type II DNA topoisomerase"/>
    <property type="match status" value="1"/>
</dbReference>
<dbReference type="eggNOG" id="KOG0355">
    <property type="taxonomic scope" value="Eukaryota"/>
</dbReference>
<evidence type="ECO:0000256" key="2">
    <source>
        <dbReference type="ARBA" id="ARBA00001946"/>
    </source>
</evidence>
<organism evidence="11 12">
    <name type="scientific">Thalassiosira oceanica</name>
    <name type="common">Marine diatom</name>
    <dbReference type="NCBI Taxonomy" id="159749"/>
    <lineage>
        <taxon>Eukaryota</taxon>
        <taxon>Sar</taxon>
        <taxon>Stramenopiles</taxon>
        <taxon>Ochrophyta</taxon>
        <taxon>Bacillariophyta</taxon>
        <taxon>Coscinodiscophyceae</taxon>
        <taxon>Thalassiosirophycidae</taxon>
        <taxon>Thalassiosirales</taxon>
        <taxon>Thalassiosiraceae</taxon>
        <taxon>Thalassiosira</taxon>
    </lineage>
</organism>
<dbReference type="EC" id="5.6.2.2" evidence="3"/>
<accession>K0SMZ4</accession>
<dbReference type="GO" id="GO:0003677">
    <property type="term" value="F:DNA binding"/>
    <property type="evidence" value="ECO:0007669"/>
    <property type="project" value="UniProtKB-UniRule"/>
</dbReference>
<evidence type="ECO:0000256" key="1">
    <source>
        <dbReference type="ARBA" id="ARBA00000185"/>
    </source>
</evidence>
<dbReference type="AlphaFoldDB" id="K0SMZ4"/>
<dbReference type="GO" id="GO:0005524">
    <property type="term" value="F:ATP binding"/>
    <property type="evidence" value="ECO:0007669"/>
    <property type="project" value="UniProtKB-KW"/>
</dbReference>
<comment type="cofactor">
    <cofactor evidence="2">
        <name>Mg(2+)</name>
        <dbReference type="ChEBI" id="CHEBI:18420"/>
    </cofactor>
</comment>
<keyword evidence="5" id="KW-0067">ATP-binding</keyword>
<evidence type="ECO:0000256" key="6">
    <source>
        <dbReference type="ARBA" id="ARBA00023029"/>
    </source>
</evidence>
<dbReference type="InterPro" id="IPR001154">
    <property type="entry name" value="TopoII_euk"/>
</dbReference>
<dbReference type="InterPro" id="IPR013758">
    <property type="entry name" value="Topo_IIA_A/C_ab"/>
</dbReference>
<dbReference type="GO" id="GO:0006265">
    <property type="term" value="P:DNA topological change"/>
    <property type="evidence" value="ECO:0007669"/>
    <property type="project" value="InterPro"/>
</dbReference>
<comment type="catalytic activity">
    <reaction evidence="1">
        <text>ATP-dependent breakage, passage and rejoining of double-stranded DNA.</text>
        <dbReference type="EC" id="5.6.2.2"/>
    </reaction>
</comment>